<sequence>MTTKKVNLAYITGDSTRKATFMNRKTGFKKKMKEITILCDIDTCAIIYSPYDREPVVLSSSSGIQQVLTRFKTMPERKQSNKVLNSMHIVMVFPFLSLCFKLGLLHVMSILMLN</sequence>
<accession>A0AA88CM73</accession>
<dbReference type="EMBL" id="BTGU01000001">
    <property type="protein sequence ID" value="GMN23110.1"/>
    <property type="molecule type" value="Genomic_DNA"/>
</dbReference>
<evidence type="ECO:0000256" key="2">
    <source>
        <dbReference type="ARBA" id="ARBA00023015"/>
    </source>
</evidence>
<dbReference type="Pfam" id="PF00319">
    <property type="entry name" value="SRF-TF"/>
    <property type="match status" value="1"/>
</dbReference>
<dbReference type="PRINTS" id="PR00404">
    <property type="entry name" value="MADSDOMAIN"/>
</dbReference>
<comment type="caution">
    <text evidence="8">The sequence shown here is derived from an EMBL/GenBank/DDBJ whole genome shotgun (WGS) entry which is preliminary data.</text>
</comment>
<dbReference type="GO" id="GO:0045944">
    <property type="term" value="P:positive regulation of transcription by RNA polymerase II"/>
    <property type="evidence" value="ECO:0007669"/>
    <property type="project" value="InterPro"/>
</dbReference>
<dbReference type="GO" id="GO:0005634">
    <property type="term" value="C:nucleus"/>
    <property type="evidence" value="ECO:0007669"/>
    <property type="project" value="UniProtKB-SubCell"/>
</dbReference>
<evidence type="ECO:0000256" key="5">
    <source>
        <dbReference type="ARBA" id="ARBA00023242"/>
    </source>
</evidence>
<comment type="subcellular location">
    <subcellularLocation>
        <location evidence="1">Nucleus</location>
    </subcellularLocation>
</comment>
<dbReference type="InterPro" id="IPR002100">
    <property type="entry name" value="TF_MADSbox"/>
</dbReference>
<dbReference type="Gene3D" id="3.40.1810.10">
    <property type="entry name" value="Transcription factor, MADS-box"/>
    <property type="match status" value="1"/>
</dbReference>
<name>A0AA88CM73_FICCA</name>
<dbReference type="InterPro" id="IPR033897">
    <property type="entry name" value="SRF-like_MADS-box"/>
</dbReference>
<dbReference type="GO" id="GO:0000987">
    <property type="term" value="F:cis-regulatory region sequence-specific DNA binding"/>
    <property type="evidence" value="ECO:0007669"/>
    <property type="project" value="InterPro"/>
</dbReference>
<keyword evidence="5" id="KW-0539">Nucleus</keyword>
<reference evidence="8" key="1">
    <citation type="submission" date="2023-07" db="EMBL/GenBank/DDBJ databases">
        <title>draft genome sequence of fig (Ficus carica).</title>
        <authorList>
            <person name="Takahashi T."/>
            <person name="Nishimura K."/>
        </authorList>
    </citation>
    <scope>NUCLEOTIDE SEQUENCE</scope>
</reference>
<evidence type="ECO:0000313" key="9">
    <source>
        <dbReference type="Proteomes" id="UP001187192"/>
    </source>
</evidence>
<dbReference type="SMART" id="SM00432">
    <property type="entry name" value="MADS"/>
    <property type="match status" value="1"/>
</dbReference>
<dbReference type="AlphaFoldDB" id="A0AA88CM73"/>
<gene>
    <name evidence="8" type="ORF">TIFTF001_000010</name>
</gene>
<proteinExistence type="predicted"/>
<evidence type="ECO:0000256" key="6">
    <source>
        <dbReference type="SAM" id="Phobius"/>
    </source>
</evidence>
<keyword evidence="6" id="KW-0812">Transmembrane</keyword>
<protein>
    <recommendedName>
        <fullName evidence="7">MADS-box domain-containing protein</fullName>
    </recommendedName>
</protein>
<evidence type="ECO:0000259" key="7">
    <source>
        <dbReference type="PROSITE" id="PS50066"/>
    </source>
</evidence>
<feature type="transmembrane region" description="Helical" evidence="6">
    <location>
        <begin position="87"/>
        <end position="113"/>
    </location>
</feature>
<organism evidence="8 9">
    <name type="scientific">Ficus carica</name>
    <name type="common">Common fig</name>
    <dbReference type="NCBI Taxonomy" id="3494"/>
    <lineage>
        <taxon>Eukaryota</taxon>
        <taxon>Viridiplantae</taxon>
        <taxon>Streptophyta</taxon>
        <taxon>Embryophyta</taxon>
        <taxon>Tracheophyta</taxon>
        <taxon>Spermatophyta</taxon>
        <taxon>Magnoliopsida</taxon>
        <taxon>eudicotyledons</taxon>
        <taxon>Gunneridae</taxon>
        <taxon>Pentapetalae</taxon>
        <taxon>rosids</taxon>
        <taxon>fabids</taxon>
        <taxon>Rosales</taxon>
        <taxon>Moraceae</taxon>
        <taxon>Ficeae</taxon>
        <taxon>Ficus</taxon>
    </lineage>
</organism>
<dbReference type="PROSITE" id="PS50066">
    <property type="entry name" value="MADS_BOX_2"/>
    <property type="match status" value="1"/>
</dbReference>
<dbReference type="GO" id="GO:0000981">
    <property type="term" value="F:DNA-binding transcription factor activity, RNA polymerase II-specific"/>
    <property type="evidence" value="ECO:0007669"/>
    <property type="project" value="InterPro"/>
</dbReference>
<keyword evidence="6" id="KW-0472">Membrane</keyword>
<dbReference type="Proteomes" id="UP001187192">
    <property type="component" value="Unassembled WGS sequence"/>
</dbReference>
<evidence type="ECO:0000256" key="4">
    <source>
        <dbReference type="ARBA" id="ARBA00023163"/>
    </source>
</evidence>
<evidence type="ECO:0000256" key="3">
    <source>
        <dbReference type="ARBA" id="ARBA00023125"/>
    </source>
</evidence>
<keyword evidence="6" id="KW-1133">Transmembrane helix</keyword>
<evidence type="ECO:0000256" key="1">
    <source>
        <dbReference type="ARBA" id="ARBA00004123"/>
    </source>
</evidence>
<dbReference type="CDD" id="cd00266">
    <property type="entry name" value="MADS_SRF_like"/>
    <property type="match status" value="1"/>
</dbReference>
<dbReference type="InterPro" id="IPR036879">
    <property type="entry name" value="TF_MADSbox_sf"/>
</dbReference>
<feature type="domain" description="MADS-box" evidence="7">
    <location>
        <begin position="1"/>
        <end position="53"/>
    </location>
</feature>
<keyword evidence="2" id="KW-0805">Transcription regulation</keyword>
<dbReference type="SUPFAM" id="SSF55455">
    <property type="entry name" value="SRF-like"/>
    <property type="match status" value="1"/>
</dbReference>
<keyword evidence="3" id="KW-0238">DNA-binding</keyword>
<keyword evidence="9" id="KW-1185">Reference proteome</keyword>
<keyword evidence="4" id="KW-0804">Transcription</keyword>
<dbReference type="GO" id="GO:0046983">
    <property type="term" value="F:protein dimerization activity"/>
    <property type="evidence" value="ECO:0007669"/>
    <property type="project" value="InterPro"/>
</dbReference>
<evidence type="ECO:0000313" key="8">
    <source>
        <dbReference type="EMBL" id="GMN23110.1"/>
    </source>
</evidence>